<dbReference type="GO" id="GO:0015833">
    <property type="term" value="P:peptide transport"/>
    <property type="evidence" value="ECO:0007669"/>
    <property type="project" value="InterPro"/>
</dbReference>
<keyword evidence="5" id="KW-0547">Nucleotide-binding</keyword>
<protein>
    <submittedName>
        <fullName evidence="10">Peptide ABC transporter ATP-binding protein</fullName>
    </submittedName>
</protein>
<comment type="caution">
    <text evidence="10">The sequence shown here is derived from an EMBL/GenBank/DDBJ whole genome shotgun (WGS) entry which is preliminary data.</text>
</comment>
<dbReference type="PROSITE" id="PS00211">
    <property type="entry name" value="ABC_TRANSPORTER_1"/>
    <property type="match status" value="1"/>
</dbReference>
<dbReference type="NCBIfam" id="TIGR01727">
    <property type="entry name" value="oligo_HPY"/>
    <property type="match status" value="1"/>
</dbReference>
<evidence type="ECO:0000256" key="3">
    <source>
        <dbReference type="ARBA" id="ARBA00022448"/>
    </source>
</evidence>
<dbReference type="GO" id="GO:0016887">
    <property type="term" value="F:ATP hydrolysis activity"/>
    <property type="evidence" value="ECO:0007669"/>
    <property type="project" value="InterPro"/>
</dbReference>
<keyword evidence="11" id="KW-1185">Reference proteome</keyword>
<sequence>MTASPLIEIEGLRVVFHGDDGRTTHAVDGVDLSVANGATLGLVGESGCGKSVTSLAVMGLLPRRSAEVSGSIRFDGFDLLDIPDDTLRDLRGNRLAMIFQEPMTSLNPSFTIGDQIIETILRHRGGSRRQARERAIELLRRVHIPSPEKRVDEYPHKLSGGMRQRVMIAMALACDPRLLIADEPTTALDVTLQAQILDLMRELKAASGAAIILITHDLGVVAEVCDEVAVMYAGEIVERAPVDELFASPQHPYTVGLLGSIPRLGRRTAHLATIEGMVPNMTTPPAGCRFAARCPFVIEACVAAPPPLAMVSAGHASRCIRAPLELLVS</sequence>
<dbReference type="InterPro" id="IPR050388">
    <property type="entry name" value="ABC_Ni/Peptide_Import"/>
</dbReference>
<evidence type="ECO:0000256" key="2">
    <source>
        <dbReference type="ARBA" id="ARBA00005417"/>
    </source>
</evidence>
<evidence type="ECO:0000259" key="9">
    <source>
        <dbReference type="PROSITE" id="PS50893"/>
    </source>
</evidence>
<dbReference type="GO" id="GO:0005886">
    <property type="term" value="C:plasma membrane"/>
    <property type="evidence" value="ECO:0007669"/>
    <property type="project" value="UniProtKB-SubCell"/>
</dbReference>
<proteinExistence type="inferred from homology"/>
<dbReference type="RefSeq" id="WP_057844467.1">
    <property type="nucleotide sequence ID" value="NZ_LLYA01000157.1"/>
</dbReference>
<dbReference type="Gene3D" id="3.40.50.300">
    <property type="entry name" value="P-loop containing nucleotide triphosphate hydrolases"/>
    <property type="match status" value="1"/>
</dbReference>
<dbReference type="Pfam" id="PF08352">
    <property type="entry name" value="oligo_HPY"/>
    <property type="match status" value="1"/>
</dbReference>
<dbReference type="InterPro" id="IPR027417">
    <property type="entry name" value="P-loop_NTPase"/>
</dbReference>
<keyword evidence="7" id="KW-0472">Membrane</keyword>
<keyword evidence="6 10" id="KW-0067">ATP-binding</keyword>
<dbReference type="PANTHER" id="PTHR43297:SF2">
    <property type="entry name" value="DIPEPTIDE TRANSPORT ATP-BINDING PROTEIN DPPD"/>
    <property type="match status" value="1"/>
</dbReference>
<evidence type="ECO:0000256" key="1">
    <source>
        <dbReference type="ARBA" id="ARBA00004417"/>
    </source>
</evidence>
<dbReference type="InterPro" id="IPR003439">
    <property type="entry name" value="ABC_transporter-like_ATP-bd"/>
</dbReference>
<evidence type="ECO:0000313" key="10">
    <source>
        <dbReference type="EMBL" id="KRR23961.1"/>
    </source>
</evidence>
<dbReference type="SMART" id="SM00382">
    <property type="entry name" value="AAA"/>
    <property type="match status" value="1"/>
</dbReference>
<dbReference type="InterPro" id="IPR003593">
    <property type="entry name" value="AAA+_ATPase"/>
</dbReference>
<comment type="similarity">
    <text evidence="2">Belongs to the ABC transporter superfamily.</text>
</comment>
<keyword evidence="4" id="KW-1003">Cell membrane</keyword>
<feature type="domain" description="ABC transporter" evidence="9">
    <location>
        <begin position="7"/>
        <end position="258"/>
    </location>
</feature>
<evidence type="ECO:0000256" key="5">
    <source>
        <dbReference type="ARBA" id="ARBA00022741"/>
    </source>
</evidence>
<evidence type="ECO:0000256" key="4">
    <source>
        <dbReference type="ARBA" id="ARBA00022475"/>
    </source>
</evidence>
<gene>
    <name evidence="10" type="primary">dppD</name>
    <name evidence="10" type="ORF">CQ13_26645</name>
</gene>
<accession>A0A0R3MV82</accession>
<dbReference type="Pfam" id="PF00005">
    <property type="entry name" value="ABC_tran"/>
    <property type="match status" value="1"/>
</dbReference>
<reference evidence="10 11" key="1">
    <citation type="submission" date="2014-03" db="EMBL/GenBank/DDBJ databases">
        <title>Bradyrhizobium valentinum sp. nov., isolated from effective nodules of Lupinus mariae-josephae, a lupine endemic of basic-lime soils in Eastern Spain.</title>
        <authorList>
            <person name="Duran D."/>
            <person name="Rey L."/>
            <person name="Navarro A."/>
            <person name="Busquets A."/>
            <person name="Imperial J."/>
            <person name="Ruiz-Argueso T."/>
        </authorList>
    </citation>
    <scope>NUCLEOTIDE SEQUENCE [LARGE SCALE GENOMIC DNA]</scope>
    <source>
        <strain evidence="10 11">Ro19</strain>
    </source>
</reference>
<evidence type="ECO:0000313" key="11">
    <source>
        <dbReference type="Proteomes" id="UP000052023"/>
    </source>
</evidence>
<evidence type="ECO:0000256" key="6">
    <source>
        <dbReference type="ARBA" id="ARBA00022840"/>
    </source>
</evidence>
<dbReference type="OrthoDB" id="9815712at2"/>
<dbReference type="CDD" id="cd03257">
    <property type="entry name" value="ABC_NikE_OppD_transporters"/>
    <property type="match status" value="1"/>
</dbReference>
<comment type="subcellular location">
    <subcellularLocation>
        <location evidence="1">Cell inner membrane</location>
        <topology evidence="1">Peripheral membrane protein</topology>
    </subcellularLocation>
</comment>
<dbReference type="EMBL" id="LLYA01000157">
    <property type="protein sequence ID" value="KRR23961.1"/>
    <property type="molecule type" value="Genomic_DNA"/>
</dbReference>
<dbReference type="Proteomes" id="UP000052023">
    <property type="component" value="Unassembled WGS sequence"/>
</dbReference>
<dbReference type="SUPFAM" id="SSF52540">
    <property type="entry name" value="P-loop containing nucleoside triphosphate hydrolases"/>
    <property type="match status" value="1"/>
</dbReference>
<dbReference type="PANTHER" id="PTHR43297">
    <property type="entry name" value="OLIGOPEPTIDE TRANSPORT ATP-BINDING PROTEIN APPD"/>
    <property type="match status" value="1"/>
</dbReference>
<dbReference type="PROSITE" id="PS50893">
    <property type="entry name" value="ABC_TRANSPORTER_2"/>
    <property type="match status" value="1"/>
</dbReference>
<dbReference type="GO" id="GO:0055085">
    <property type="term" value="P:transmembrane transport"/>
    <property type="evidence" value="ECO:0007669"/>
    <property type="project" value="UniProtKB-ARBA"/>
</dbReference>
<dbReference type="InterPro" id="IPR017871">
    <property type="entry name" value="ABC_transporter-like_CS"/>
</dbReference>
<organism evidence="10 11">
    <name type="scientific">Bradyrhizobium retamae</name>
    <dbReference type="NCBI Taxonomy" id="1300035"/>
    <lineage>
        <taxon>Bacteria</taxon>
        <taxon>Pseudomonadati</taxon>
        <taxon>Pseudomonadota</taxon>
        <taxon>Alphaproteobacteria</taxon>
        <taxon>Hyphomicrobiales</taxon>
        <taxon>Nitrobacteraceae</taxon>
        <taxon>Bradyrhizobium</taxon>
    </lineage>
</organism>
<comment type="function">
    <text evidence="8">Involved in beta-(1--&gt;2)glucan export. Transmembrane domains (TMD) form a pore in the inner membrane and the ATP-binding domain (NBD) is responsible for energy generation.</text>
</comment>
<dbReference type="AlphaFoldDB" id="A0A0R3MV82"/>
<evidence type="ECO:0000256" key="7">
    <source>
        <dbReference type="ARBA" id="ARBA00023136"/>
    </source>
</evidence>
<dbReference type="InterPro" id="IPR013563">
    <property type="entry name" value="Oligopep_ABC_C"/>
</dbReference>
<name>A0A0R3MV82_9BRAD</name>
<dbReference type="GO" id="GO:0005524">
    <property type="term" value="F:ATP binding"/>
    <property type="evidence" value="ECO:0007669"/>
    <property type="project" value="UniProtKB-KW"/>
</dbReference>
<evidence type="ECO:0000256" key="8">
    <source>
        <dbReference type="ARBA" id="ARBA00024722"/>
    </source>
</evidence>
<dbReference type="FunFam" id="3.40.50.300:FF:000016">
    <property type="entry name" value="Oligopeptide ABC transporter ATP-binding component"/>
    <property type="match status" value="1"/>
</dbReference>
<keyword evidence="3" id="KW-0813">Transport</keyword>